<evidence type="ECO:0000313" key="3">
    <source>
        <dbReference type="Proteomes" id="UP000019380"/>
    </source>
</evidence>
<keyword evidence="1" id="KW-0472">Membrane</keyword>
<dbReference type="AlphaFoldDB" id="W6PUY7"/>
<accession>W6PUY7</accession>
<comment type="caution">
    <text evidence="2">The sequence shown here is derived from an EMBL/GenBank/DDBJ whole genome shotgun (WGS) entry which is preliminary data.</text>
</comment>
<evidence type="ECO:0000256" key="1">
    <source>
        <dbReference type="SAM" id="Phobius"/>
    </source>
</evidence>
<dbReference type="Proteomes" id="UP000019380">
    <property type="component" value="Unassembled WGS sequence"/>
</dbReference>
<feature type="transmembrane region" description="Helical" evidence="1">
    <location>
        <begin position="12"/>
        <end position="33"/>
    </location>
</feature>
<organism evidence="2 3">
    <name type="scientific">Bacteroides xylanisolvens SD CC 1b</name>
    <dbReference type="NCBI Taxonomy" id="702447"/>
    <lineage>
        <taxon>Bacteria</taxon>
        <taxon>Pseudomonadati</taxon>
        <taxon>Bacteroidota</taxon>
        <taxon>Bacteroidia</taxon>
        <taxon>Bacteroidales</taxon>
        <taxon>Bacteroidaceae</taxon>
        <taxon>Bacteroides</taxon>
    </lineage>
</organism>
<proteinExistence type="predicted"/>
<sequence>MELNYKFGRLPSYTRLTFIVSAIVLFSISIQLYQHEQSFENLKLIFQKHK</sequence>
<protein>
    <submittedName>
        <fullName evidence="2">Uncharacterized protein</fullName>
    </submittedName>
</protein>
<reference evidence="2 3" key="1">
    <citation type="submission" date="2013-12" db="EMBL/GenBank/DDBJ databases">
        <title>Improved hybrid genome assemblies of Bacteroides xylanisolvens SD CC 1b and Bacteroides xylanisolvens SD CC 2a using Illumina and 454 Sequencing.</title>
        <authorList>
            <person name="Ramaraj T."/>
            <person name="Sundararajan A."/>
            <person name="Mudge J."/>
            <person name="Schilkey F.D."/>
            <person name="Delvecchio V."/>
            <person name="Donlon M."/>
            <person name="Ziemer C."/>
        </authorList>
    </citation>
    <scope>NUCLEOTIDE SEQUENCE [LARGE SCALE GENOMIC DNA]</scope>
</reference>
<keyword evidence="1" id="KW-1133">Transmembrane helix</keyword>
<dbReference type="EMBL" id="CBXG010000056">
    <property type="protein sequence ID" value="CDM07725.1"/>
    <property type="molecule type" value="Genomic_DNA"/>
</dbReference>
<keyword evidence="1" id="KW-0812">Transmembrane</keyword>
<name>W6PUY7_9BACE</name>
<gene>
    <name evidence="2" type="ORF">BN890_53530</name>
</gene>
<evidence type="ECO:0000313" key="2">
    <source>
        <dbReference type="EMBL" id="CDM07725.1"/>
    </source>
</evidence>